<comment type="similarity">
    <text evidence="15">Belongs to the ribF family.</text>
</comment>
<keyword evidence="9 15" id="KW-0418">Kinase</keyword>
<dbReference type="PANTHER" id="PTHR22749">
    <property type="entry name" value="RIBOFLAVIN KINASE/FMN ADENYLYLTRANSFERASE"/>
    <property type="match status" value="1"/>
</dbReference>
<dbReference type="EC" id="2.7.1.26" evidence="15"/>
<evidence type="ECO:0000256" key="15">
    <source>
        <dbReference type="PIRNR" id="PIRNR004491"/>
    </source>
</evidence>
<comment type="caution">
    <text evidence="17">The sequence shown here is derived from an EMBL/GenBank/DDBJ whole genome shotgun (WGS) entry which is preliminary data.</text>
</comment>
<dbReference type="NCBIfam" id="TIGR00083">
    <property type="entry name" value="ribF"/>
    <property type="match status" value="1"/>
</dbReference>
<dbReference type="InterPro" id="IPR014729">
    <property type="entry name" value="Rossmann-like_a/b/a_fold"/>
</dbReference>
<keyword evidence="10 15" id="KW-0274">FAD</keyword>
<comment type="function">
    <text evidence="1">Catalyzes the phosphorylation of riboflavin to FMN followed by the adenylation of FMN to FAD.</text>
</comment>
<dbReference type="AlphaFoldDB" id="D0WD83"/>
<evidence type="ECO:0000313" key="17">
    <source>
        <dbReference type="EMBL" id="EEZ74455.1"/>
    </source>
</evidence>
<reference evidence="17 18" key="1">
    <citation type="submission" date="2009-10" db="EMBL/GenBank/DDBJ databases">
        <authorList>
            <person name="Weinstock G."/>
            <person name="Sodergren E."/>
            <person name="Clifton S."/>
            <person name="Fulton L."/>
            <person name="Fulton B."/>
            <person name="Courtney L."/>
            <person name="Fronick C."/>
            <person name="Harrison M."/>
            <person name="Strong C."/>
            <person name="Farmer C."/>
            <person name="Delahaunty K."/>
            <person name="Markovic C."/>
            <person name="Hall O."/>
            <person name="Minx P."/>
            <person name="Tomlinson C."/>
            <person name="Mitreva M."/>
            <person name="Nelson J."/>
            <person name="Hou S."/>
            <person name="Wollam A."/>
            <person name="Pepin K.H."/>
            <person name="Johnson M."/>
            <person name="Bhonagiri V."/>
            <person name="Nash W.E."/>
            <person name="Warren W."/>
            <person name="Chinwalla A."/>
            <person name="Mardis E.R."/>
            <person name="Wilson R.K."/>
        </authorList>
    </citation>
    <scope>NUCLEOTIDE SEQUENCE [LARGE SCALE GENOMIC DNA]</scope>
    <source>
        <strain evidence="17 18">ATCC 23970</strain>
    </source>
</reference>
<evidence type="ECO:0000256" key="14">
    <source>
        <dbReference type="ARBA" id="ARBA00049494"/>
    </source>
</evidence>
<evidence type="ECO:0000256" key="7">
    <source>
        <dbReference type="ARBA" id="ARBA00022695"/>
    </source>
</evidence>
<dbReference type="InterPro" id="IPR015864">
    <property type="entry name" value="FAD_synthase"/>
</dbReference>
<dbReference type="PIRSF" id="PIRSF004491">
    <property type="entry name" value="FAD_Synth"/>
    <property type="match status" value="1"/>
</dbReference>
<comment type="pathway">
    <text evidence="2 15">Cofactor biosynthesis; FAD biosynthesis; FAD from FMN: step 1/1.</text>
</comment>
<dbReference type="EC" id="2.7.7.2" evidence="15"/>
<proteinExistence type="inferred from homology"/>
<evidence type="ECO:0000256" key="1">
    <source>
        <dbReference type="ARBA" id="ARBA00002121"/>
    </source>
</evidence>
<dbReference type="Proteomes" id="UP000003843">
    <property type="component" value="Unassembled WGS sequence"/>
</dbReference>
<dbReference type="UniPathway" id="UPA00277">
    <property type="reaction ID" value="UER00407"/>
</dbReference>
<evidence type="ECO:0000256" key="11">
    <source>
        <dbReference type="ARBA" id="ARBA00022840"/>
    </source>
</evidence>
<evidence type="ECO:0000256" key="9">
    <source>
        <dbReference type="ARBA" id="ARBA00022777"/>
    </source>
</evidence>
<dbReference type="InterPro" id="IPR023468">
    <property type="entry name" value="Riboflavin_kinase"/>
</dbReference>
<keyword evidence="5 15" id="KW-0288">FMN</keyword>
<dbReference type="SUPFAM" id="SSF52374">
    <property type="entry name" value="Nucleotidylyl transferase"/>
    <property type="match status" value="1"/>
</dbReference>
<dbReference type="InterPro" id="IPR002606">
    <property type="entry name" value="Riboflavin_kinase_bac"/>
</dbReference>
<dbReference type="InterPro" id="IPR023465">
    <property type="entry name" value="Riboflavin_kinase_dom_sf"/>
</dbReference>
<evidence type="ECO:0000313" key="18">
    <source>
        <dbReference type="Proteomes" id="UP000003843"/>
    </source>
</evidence>
<organism evidence="17 18">
    <name type="scientific">Neisseria lactamica ATCC 23970</name>
    <dbReference type="NCBI Taxonomy" id="546265"/>
    <lineage>
        <taxon>Bacteria</taxon>
        <taxon>Pseudomonadati</taxon>
        <taxon>Pseudomonadota</taxon>
        <taxon>Betaproteobacteria</taxon>
        <taxon>Neisseriales</taxon>
        <taxon>Neisseriaceae</taxon>
        <taxon>Neisseria</taxon>
    </lineage>
</organism>
<evidence type="ECO:0000256" key="13">
    <source>
        <dbReference type="ARBA" id="ARBA00047880"/>
    </source>
</evidence>
<dbReference type="GO" id="GO:0003919">
    <property type="term" value="F:FMN adenylyltransferase activity"/>
    <property type="evidence" value="ECO:0007669"/>
    <property type="project" value="UniProtKB-UniRule"/>
</dbReference>
<dbReference type="PANTHER" id="PTHR22749:SF6">
    <property type="entry name" value="RIBOFLAVIN KINASE"/>
    <property type="match status" value="1"/>
</dbReference>
<dbReference type="GO" id="GO:0009398">
    <property type="term" value="P:FMN biosynthetic process"/>
    <property type="evidence" value="ECO:0007669"/>
    <property type="project" value="UniProtKB-UniRule"/>
</dbReference>
<dbReference type="GO" id="GO:0009231">
    <property type="term" value="P:riboflavin biosynthetic process"/>
    <property type="evidence" value="ECO:0007669"/>
    <property type="project" value="InterPro"/>
</dbReference>
<keyword evidence="12" id="KW-0511">Multifunctional enzyme</keyword>
<dbReference type="EMBL" id="ACEQ02000045">
    <property type="protein sequence ID" value="EEZ74455.1"/>
    <property type="molecule type" value="Genomic_DNA"/>
</dbReference>
<name>D0WD83_NEILA</name>
<comment type="pathway">
    <text evidence="3 15">Cofactor biosynthesis; FMN biosynthesis; FMN from riboflavin (ATP route): step 1/1.</text>
</comment>
<evidence type="ECO:0000256" key="6">
    <source>
        <dbReference type="ARBA" id="ARBA00022679"/>
    </source>
</evidence>
<keyword evidence="7 15" id="KW-0548">Nucleotidyltransferase</keyword>
<comment type="catalytic activity">
    <reaction evidence="13 15">
        <text>riboflavin + ATP = FMN + ADP + H(+)</text>
        <dbReference type="Rhea" id="RHEA:14357"/>
        <dbReference type="ChEBI" id="CHEBI:15378"/>
        <dbReference type="ChEBI" id="CHEBI:30616"/>
        <dbReference type="ChEBI" id="CHEBI:57986"/>
        <dbReference type="ChEBI" id="CHEBI:58210"/>
        <dbReference type="ChEBI" id="CHEBI:456216"/>
        <dbReference type="EC" id="2.7.1.26"/>
    </reaction>
</comment>
<dbReference type="GO" id="GO:0006747">
    <property type="term" value="P:FAD biosynthetic process"/>
    <property type="evidence" value="ECO:0007669"/>
    <property type="project" value="UniProtKB-UniRule"/>
</dbReference>
<dbReference type="Gene3D" id="3.40.50.620">
    <property type="entry name" value="HUPs"/>
    <property type="match status" value="1"/>
</dbReference>
<evidence type="ECO:0000256" key="12">
    <source>
        <dbReference type="ARBA" id="ARBA00023268"/>
    </source>
</evidence>
<evidence type="ECO:0000256" key="2">
    <source>
        <dbReference type="ARBA" id="ARBA00004726"/>
    </source>
</evidence>
<dbReference type="UniPathway" id="UPA00276">
    <property type="reaction ID" value="UER00406"/>
</dbReference>
<evidence type="ECO:0000256" key="4">
    <source>
        <dbReference type="ARBA" id="ARBA00022630"/>
    </source>
</evidence>
<evidence type="ECO:0000256" key="10">
    <source>
        <dbReference type="ARBA" id="ARBA00022827"/>
    </source>
</evidence>
<evidence type="ECO:0000256" key="3">
    <source>
        <dbReference type="ARBA" id="ARBA00005201"/>
    </source>
</evidence>
<accession>D0WD83</accession>
<dbReference type="SMART" id="SM00904">
    <property type="entry name" value="Flavokinase"/>
    <property type="match status" value="1"/>
</dbReference>
<keyword evidence="8 15" id="KW-0547">Nucleotide-binding</keyword>
<sequence>MSEWRGFNRKGNTMKIRLGRHNAPDFPQGAAVTIGNFDGVHLGHKHILQKLRLEADARGLPVVAVIFEPQPKEFFASRTGKTPPCRISPLRTKLELLEGTGCVDAVWVLRFDRHFSEISAQGFIDRLLRQTLNTRYLLVGDDFRFGAGREGCFELLAQQPDMQTERTPSVIVEDIRTSSTAVRQALSDGNLAYAKKLLGHDYVLGGRVVHGRKLGRTLNAPTANIRLPGHRYALGGVFVVEADGVFGTRRGVASFGFNPTVGGGRFQKLEVHLFDFQGDLYGQGLNVRFLHKLRDEEKFDGMEELKRQIEADMEAARRW</sequence>
<dbReference type="GO" id="GO:0008531">
    <property type="term" value="F:riboflavin kinase activity"/>
    <property type="evidence" value="ECO:0007669"/>
    <property type="project" value="UniProtKB-UniRule"/>
</dbReference>
<dbReference type="InterPro" id="IPR015865">
    <property type="entry name" value="Riboflavin_kinase_bac/euk"/>
</dbReference>
<evidence type="ECO:0000256" key="5">
    <source>
        <dbReference type="ARBA" id="ARBA00022643"/>
    </source>
</evidence>
<keyword evidence="6 15" id="KW-0808">Transferase</keyword>
<evidence type="ECO:0000256" key="8">
    <source>
        <dbReference type="ARBA" id="ARBA00022741"/>
    </source>
</evidence>
<evidence type="ECO:0000259" key="16">
    <source>
        <dbReference type="SMART" id="SM00904"/>
    </source>
</evidence>
<comment type="catalytic activity">
    <reaction evidence="14 15">
        <text>FMN + ATP + H(+) = FAD + diphosphate</text>
        <dbReference type="Rhea" id="RHEA:17237"/>
        <dbReference type="ChEBI" id="CHEBI:15378"/>
        <dbReference type="ChEBI" id="CHEBI:30616"/>
        <dbReference type="ChEBI" id="CHEBI:33019"/>
        <dbReference type="ChEBI" id="CHEBI:57692"/>
        <dbReference type="ChEBI" id="CHEBI:58210"/>
        <dbReference type="EC" id="2.7.7.2"/>
    </reaction>
</comment>
<protein>
    <recommendedName>
        <fullName evidence="15">Riboflavin biosynthesis protein</fullName>
    </recommendedName>
    <domain>
        <recommendedName>
            <fullName evidence="15">Riboflavin kinase</fullName>
            <ecNumber evidence="15">2.7.1.26</ecNumber>
        </recommendedName>
        <alternativeName>
            <fullName evidence="15">Flavokinase</fullName>
        </alternativeName>
    </domain>
    <domain>
        <recommendedName>
            <fullName evidence="15">FMN adenylyltransferase</fullName>
            <ecNumber evidence="15">2.7.7.2</ecNumber>
        </recommendedName>
        <alternativeName>
            <fullName evidence="15">FAD pyrophosphorylase</fullName>
        </alternativeName>
        <alternativeName>
            <fullName evidence="15">FAD synthase</fullName>
        </alternativeName>
    </domain>
</protein>
<dbReference type="NCBIfam" id="NF004163">
    <property type="entry name" value="PRK05627.1-6"/>
    <property type="match status" value="1"/>
</dbReference>
<dbReference type="FunFam" id="3.40.50.620:FF:000021">
    <property type="entry name" value="Riboflavin biosynthesis protein"/>
    <property type="match status" value="1"/>
</dbReference>
<gene>
    <name evidence="17" type="primary">ribF</name>
    <name evidence="17" type="ORF">NEILACOT_05519</name>
</gene>
<dbReference type="NCBIfam" id="NF004159">
    <property type="entry name" value="PRK05627.1-2"/>
    <property type="match status" value="1"/>
</dbReference>
<dbReference type="SUPFAM" id="SSF82114">
    <property type="entry name" value="Riboflavin kinase-like"/>
    <property type="match status" value="1"/>
</dbReference>
<dbReference type="Pfam" id="PF01687">
    <property type="entry name" value="Flavokinase"/>
    <property type="match status" value="1"/>
</dbReference>
<dbReference type="GO" id="GO:0005524">
    <property type="term" value="F:ATP binding"/>
    <property type="evidence" value="ECO:0007669"/>
    <property type="project" value="UniProtKB-UniRule"/>
</dbReference>
<dbReference type="Pfam" id="PF06574">
    <property type="entry name" value="FAD_syn"/>
    <property type="match status" value="1"/>
</dbReference>
<dbReference type="Gene3D" id="2.40.30.30">
    <property type="entry name" value="Riboflavin kinase-like"/>
    <property type="match status" value="1"/>
</dbReference>
<keyword evidence="11 15" id="KW-0067">ATP-binding</keyword>
<dbReference type="CDD" id="cd02064">
    <property type="entry name" value="FAD_synthetase_N"/>
    <property type="match status" value="1"/>
</dbReference>
<keyword evidence="4 15" id="KW-0285">Flavoprotein</keyword>
<feature type="domain" description="Riboflavin kinase" evidence="16">
    <location>
        <begin position="197"/>
        <end position="319"/>
    </location>
</feature>